<reference evidence="2 3" key="1">
    <citation type="journal article" date="2019" name="Nat. Ecol. Evol.">
        <title>Megaphylogeny resolves global patterns of mushroom evolution.</title>
        <authorList>
            <person name="Varga T."/>
            <person name="Krizsan K."/>
            <person name="Foldi C."/>
            <person name="Dima B."/>
            <person name="Sanchez-Garcia M."/>
            <person name="Sanchez-Ramirez S."/>
            <person name="Szollosi G.J."/>
            <person name="Szarkandi J.G."/>
            <person name="Papp V."/>
            <person name="Albert L."/>
            <person name="Andreopoulos W."/>
            <person name="Angelini C."/>
            <person name="Antonin V."/>
            <person name="Barry K.W."/>
            <person name="Bougher N.L."/>
            <person name="Buchanan P."/>
            <person name="Buyck B."/>
            <person name="Bense V."/>
            <person name="Catcheside P."/>
            <person name="Chovatia M."/>
            <person name="Cooper J."/>
            <person name="Damon W."/>
            <person name="Desjardin D."/>
            <person name="Finy P."/>
            <person name="Geml J."/>
            <person name="Haridas S."/>
            <person name="Hughes K."/>
            <person name="Justo A."/>
            <person name="Karasinski D."/>
            <person name="Kautmanova I."/>
            <person name="Kiss B."/>
            <person name="Kocsube S."/>
            <person name="Kotiranta H."/>
            <person name="LaButti K.M."/>
            <person name="Lechner B.E."/>
            <person name="Liimatainen K."/>
            <person name="Lipzen A."/>
            <person name="Lukacs Z."/>
            <person name="Mihaltcheva S."/>
            <person name="Morgado L.N."/>
            <person name="Niskanen T."/>
            <person name="Noordeloos M.E."/>
            <person name="Ohm R.A."/>
            <person name="Ortiz-Santana B."/>
            <person name="Ovrebo C."/>
            <person name="Racz N."/>
            <person name="Riley R."/>
            <person name="Savchenko A."/>
            <person name="Shiryaev A."/>
            <person name="Soop K."/>
            <person name="Spirin V."/>
            <person name="Szebenyi C."/>
            <person name="Tomsovsky M."/>
            <person name="Tulloss R.E."/>
            <person name="Uehling J."/>
            <person name="Grigoriev I.V."/>
            <person name="Vagvolgyi C."/>
            <person name="Papp T."/>
            <person name="Martin F.M."/>
            <person name="Miettinen O."/>
            <person name="Hibbett D.S."/>
            <person name="Nagy L.G."/>
        </authorList>
    </citation>
    <scope>NUCLEOTIDE SEQUENCE [LARGE SCALE GENOMIC DNA]</scope>
    <source>
        <strain evidence="2 3">FP101781</strain>
    </source>
</reference>
<comment type="caution">
    <text evidence="2">The sequence shown here is derived from an EMBL/GenBank/DDBJ whole genome shotgun (WGS) entry which is preliminary data.</text>
</comment>
<dbReference type="Proteomes" id="UP000298030">
    <property type="component" value="Unassembled WGS sequence"/>
</dbReference>
<name>A0A4Y7TAH3_COPMI</name>
<dbReference type="PANTHER" id="PTHR19959">
    <property type="entry name" value="KINESIN LIGHT CHAIN"/>
    <property type="match status" value="1"/>
</dbReference>
<accession>A0A4Y7TAH3</accession>
<dbReference type="InterPro" id="IPR011990">
    <property type="entry name" value="TPR-like_helical_dom_sf"/>
</dbReference>
<evidence type="ECO:0000313" key="3">
    <source>
        <dbReference type="Proteomes" id="UP000298030"/>
    </source>
</evidence>
<dbReference type="EMBL" id="QPFP01000020">
    <property type="protein sequence ID" value="TEB31130.1"/>
    <property type="molecule type" value="Genomic_DNA"/>
</dbReference>
<dbReference type="PANTHER" id="PTHR19959:SF119">
    <property type="entry name" value="FUNGAL LIPASE-LIKE DOMAIN-CONTAINING PROTEIN"/>
    <property type="match status" value="1"/>
</dbReference>
<sequence>MLTVHPHRSSSWSGIGGVTAERIEDRDGTKVAEFRIFGLDGEHWKSFDLYWDPSGEVKMCGPPMVLPTGVVGIRYACTAEGVEGLHIIHSSLPGCGGDTPDAGPGKGGKMLDAELHVLAPSWQSMHIPILEDSASIRTQLDRWETLYDRFKQAGDLNDISEAISTLREVVEKTPEWDVNLPARLNNLGNSFARRFEHTGNPSDLAEAMSLQTRAVDLTPEGHDDLPSRLNNLGNSYLRQFERTGNLGDVAESISLKTRAVDLTPEGHTDLPGMLMNLGSSYLCQFEQTGNLGDVAESISLKTRAVDLTPGGHADLPSRLMNLGNSYLCQFEQTGNLGDVAESISLKTRAVDLTPEGHAHLPAMLMNLGNSYLRQFERTGNLGDIAESISLKTRAVDLTPEGHAALPGRLANLGTSYLCQFEQTGNLGDVAESISLKTRAVDLTPEGQTDLPGMLMNLGNSYLCQFERTGNLGDIAESISLKTRAVDLTPEGHTDLPGWLMNLGNSYLRQFERTGNLGDIAESISLKTRAVDLTPEGHTDLPGWLMNLGNSYLRQFERTGNLGDIAESISLKTRAVDLTPEGHAHLPAMLMNLGNSYLCQFERTGNLGDIAESISLKTRAVDLTPEGHTDLPGWLMNLGNSYLRQFERTGNLGDIAESISLKTRAVDLTPEGHAALPGRLANLGASYFCRFHRTGNLLDINEAVSVQFRAVHLTPAGHADRPSRLSNLGICFSSRFELTHDASDLSQAISAHTKSVDLTPSPHPYLPTSLNNLASSLLCRFKHSGDLGDVTDVIGLRTRTVGLAPEGHPLLPRWLTGLGIAYMQRFSRTSDSNDVTEGIYNLDQAARLTPEMHASLPSICNALASAWYQYYLSSGDRGHLCAGISNSKSAALCSSGHPEDRLQGARQWATCLIINTEKLLAVESFTAFETAMNLLALVAGLEETVQHRYARIEEYGGLPVEAAAIAIMLDALQSALEWLEQGRCLVWGQQSRLRTPLDELRAHNEPLANRVMEVSRLLEGLGSSRQHSSTDESMAGKVTLEDKALEHTRLASEWDQVLEHVRGIPGFESFLRPLRCAAILQHLPRSGPVIVLNVHDLRCDAIVLRAGSDELQHIPLPNLTLDKAKHYRRMLGVQLQCHGLRDQGLGEKTEQGTGRAGRLYRNKFIDDLTVNAILESLWEEVVKPILSVLGLSKGDKDMIHLFPRIWWCPTGPLSFLPLHAAGIYRGEGAEGIADYAVSSYTPSVTALTQRVKNDIPIDERVSGLFLTCQPEAPYAGSIHGTKAEVRDIHKEAIALGVRSLSLEGDAVPPEKCLQQMEEYSSIHLACHGFQDTSDPLRSRFLFHKGRLHLGTIMQKNLPNADLAYLSACQTSTGQETLADEVVHLAAGMLAAGYRRVVSTMWVIGDGHASQVARDFYQYLWKHRPEGSGSRFDGSLSAYALHYATQELRGRLDNADASLLAWMPFVHYGY</sequence>
<evidence type="ECO:0000313" key="2">
    <source>
        <dbReference type="EMBL" id="TEB31130.1"/>
    </source>
</evidence>
<dbReference type="STRING" id="71717.A0A4Y7TAH3"/>
<gene>
    <name evidence="2" type="ORF">FA13DRAFT_480038</name>
</gene>
<dbReference type="SUPFAM" id="SSF48452">
    <property type="entry name" value="TPR-like"/>
    <property type="match status" value="3"/>
</dbReference>
<dbReference type="Gene3D" id="1.25.40.10">
    <property type="entry name" value="Tetratricopeptide repeat domain"/>
    <property type="match status" value="4"/>
</dbReference>
<organism evidence="2 3">
    <name type="scientific">Coprinellus micaceus</name>
    <name type="common">Glistening ink-cap mushroom</name>
    <name type="synonym">Coprinus micaceus</name>
    <dbReference type="NCBI Taxonomy" id="71717"/>
    <lineage>
        <taxon>Eukaryota</taxon>
        <taxon>Fungi</taxon>
        <taxon>Dikarya</taxon>
        <taxon>Basidiomycota</taxon>
        <taxon>Agaricomycotina</taxon>
        <taxon>Agaricomycetes</taxon>
        <taxon>Agaricomycetidae</taxon>
        <taxon>Agaricales</taxon>
        <taxon>Agaricineae</taxon>
        <taxon>Psathyrellaceae</taxon>
        <taxon>Coprinellus</taxon>
    </lineage>
</organism>
<dbReference type="OrthoDB" id="9991317at2759"/>
<feature type="domain" description="CHAT" evidence="1">
    <location>
        <begin position="1172"/>
        <end position="1467"/>
    </location>
</feature>
<dbReference type="InterPro" id="IPR024983">
    <property type="entry name" value="CHAT_dom"/>
</dbReference>
<dbReference type="Pfam" id="PF12770">
    <property type="entry name" value="CHAT"/>
    <property type="match status" value="1"/>
</dbReference>
<protein>
    <submittedName>
        <fullName evidence="2">TPR-like protein</fullName>
    </submittedName>
</protein>
<keyword evidence="3" id="KW-1185">Reference proteome</keyword>
<proteinExistence type="predicted"/>
<evidence type="ECO:0000259" key="1">
    <source>
        <dbReference type="Pfam" id="PF12770"/>
    </source>
</evidence>